<proteinExistence type="predicted"/>
<feature type="transmembrane region" description="Helical" evidence="1">
    <location>
        <begin position="21"/>
        <end position="38"/>
    </location>
</feature>
<gene>
    <name evidence="2" type="ORF">GQ43DRAFT_158756</name>
</gene>
<accession>A0A9P4K0I1</accession>
<keyword evidence="3" id="KW-1185">Reference proteome</keyword>
<dbReference type="AlphaFoldDB" id="A0A9P4K0I1"/>
<dbReference type="Proteomes" id="UP000799536">
    <property type="component" value="Unassembled WGS sequence"/>
</dbReference>
<reference evidence="2" key="1">
    <citation type="journal article" date="2020" name="Stud. Mycol.">
        <title>101 Dothideomycetes genomes: a test case for predicting lifestyles and emergence of pathogens.</title>
        <authorList>
            <person name="Haridas S."/>
            <person name="Albert R."/>
            <person name="Binder M."/>
            <person name="Bloem J."/>
            <person name="Labutti K."/>
            <person name="Salamov A."/>
            <person name="Andreopoulos B."/>
            <person name="Baker S."/>
            <person name="Barry K."/>
            <person name="Bills G."/>
            <person name="Bluhm B."/>
            <person name="Cannon C."/>
            <person name="Castanera R."/>
            <person name="Culley D."/>
            <person name="Daum C."/>
            <person name="Ezra D."/>
            <person name="Gonzalez J."/>
            <person name="Henrissat B."/>
            <person name="Kuo A."/>
            <person name="Liang C."/>
            <person name="Lipzen A."/>
            <person name="Lutzoni F."/>
            <person name="Magnuson J."/>
            <person name="Mondo S."/>
            <person name="Nolan M."/>
            <person name="Ohm R."/>
            <person name="Pangilinan J."/>
            <person name="Park H.-J."/>
            <person name="Ramirez L."/>
            <person name="Alfaro M."/>
            <person name="Sun H."/>
            <person name="Tritt A."/>
            <person name="Yoshinaga Y."/>
            <person name="Zwiers L.-H."/>
            <person name="Turgeon B."/>
            <person name="Goodwin S."/>
            <person name="Spatafora J."/>
            <person name="Crous P."/>
            <person name="Grigoriev I."/>
        </authorList>
    </citation>
    <scope>NUCLEOTIDE SEQUENCE</scope>
    <source>
        <strain evidence="2">ATCC 74209</strain>
    </source>
</reference>
<comment type="caution">
    <text evidence="2">The sequence shown here is derived from an EMBL/GenBank/DDBJ whole genome shotgun (WGS) entry which is preliminary data.</text>
</comment>
<protein>
    <submittedName>
        <fullName evidence="2">Uncharacterized protein</fullName>
    </submittedName>
</protein>
<organism evidence="2 3">
    <name type="scientific">Delitschia confertaspora ATCC 74209</name>
    <dbReference type="NCBI Taxonomy" id="1513339"/>
    <lineage>
        <taxon>Eukaryota</taxon>
        <taxon>Fungi</taxon>
        <taxon>Dikarya</taxon>
        <taxon>Ascomycota</taxon>
        <taxon>Pezizomycotina</taxon>
        <taxon>Dothideomycetes</taxon>
        <taxon>Pleosporomycetidae</taxon>
        <taxon>Pleosporales</taxon>
        <taxon>Delitschiaceae</taxon>
        <taxon>Delitschia</taxon>
    </lineage>
</organism>
<keyword evidence="1" id="KW-1133">Transmembrane helix</keyword>
<keyword evidence="1" id="KW-0812">Transmembrane</keyword>
<evidence type="ECO:0000313" key="2">
    <source>
        <dbReference type="EMBL" id="KAF2205888.1"/>
    </source>
</evidence>
<dbReference type="EMBL" id="ML993848">
    <property type="protein sequence ID" value="KAF2205888.1"/>
    <property type="molecule type" value="Genomic_DNA"/>
</dbReference>
<feature type="transmembrane region" description="Helical" evidence="1">
    <location>
        <begin position="44"/>
        <end position="66"/>
    </location>
</feature>
<evidence type="ECO:0000313" key="3">
    <source>
        <dbReference type="Proteomes" id="UP000799536"/>
    </source>
</evidence>
<name>A0A9P4K0I1_9PLEO</name>
<keyword evidence="1" id="KW-0472">Membrane</keyword>
<evidence type="ECO:0000256" key="1">
    <source>
        <dbReference type="SAM" id="Phobius"/>
    </source>
</evidence>
<sequence>MYWQAQEIRRALDRGNSQFHFGLSLGYYLNVSILYFCFRRDIPISLLPAFTLVCIPVFAIPFIILYRPKSRRCLN</sequence>